<accession>A0A6C0KPY5</accession>
<dbReference type="EMBL" id="MN740932">
    <property type="protein sequence ID" value="QHU18444.1"/>
    <property type="molecule type" value="Genomic_DNA"/>
</dbReference>
<dbReference type="Gene3D" id="3.40.50.150">
    <property type="entry name" value="Vaccinia Virus protein VP39"/>
    <property type="match status" value="1"/>
</dbReference>
<evidence type="ECO:0000313" key="2">
    <source>
        <dbReference type="EMBL" id="QHU18444.1"/>
    </source>
</evidence>
<organism evidence="2">
    <name type="scientific">viral metagenome</name>
    <dbReference type="NCBI Taxonomy" id="1070528"/>
    <lineage>
        <taxon>unclassified sequences</taxon>
        <taxon>metagenomes</taxon>
        <taxon>organismal metagenomes</taxon>
    </lineage>
</organism>
<dbReference type="AlphaFoldDB" id="A0A6C0KPY5"/>
<name>A0A6C0KPY5_9ZZZZ</name>
<reference evidence="2" key="1">
    <citation type="journal article" date="2020" name="Nature">
        <title>Giant virus diversity and host interactions through global metagenomics.</title>
        <authorList>
            <person name="Schulz F."/>
            <person name="Roux S."/>
            <person name="Paez-Espino D."/>
            <person name="Jungbluth S."/>
            <person name="Walsh D.A."/>
            <person name="Denef V.J."/>
            <person name="McMahon K.D."/>
            <person name="Konstantinidis K.T."/>
            <person name="Eloe-Fadrosh E.A."/>
            <person name="Kyrpides N.C."/>
            <person name="Woyke T."/>
        </authorList>
    </citation>
    <scope>NUCLEOTIDE SEQUENCE</scope>
    <source>
        <strain evidence="2">GVMAG-S-3300013006-138</strain>
    </source>
</reference>
<dbReference type="Pfam" id="PF05050">
    <property type="entry name" value="Methyltransf_21"/>
    <property type="match status" value="1"/>
</dbReference>
<dbReference type="NCBIfam" id="TIGR01444">
    <property type="entry name" value="fkbM_fam"/>
    <property type="match status" value="1"/>
</dbReference>
<dbReference type="InterPro" id="IPR006342">
    <property type="entry name" value="FkbM_mtfrase"/>
</dbReference>
<sequence length="222" mass="25826">MDCKESTTNVESFEFYNERGSKINHSYYEADEQRLCLKYVPEDSCGVLELGARYGSVTCCISHKLNRRPVLISVEPDPRVFDTLYKNIERNNAIAYISPCIISKKIHTLLDNGMCEGYATYSEEYDEQKHNPNTKIISISLEYLLKKYNIPKIDTLVADCEGFLETFFDEHPNLYIDLRVVIFEADAPHRCNYDKIRKNLSEYGFREEVGGFQNVWLKDNKI</sequence>
<dbReference type="InterPro" id="IPR029063">
    <property type="entry name" value="SAM-dependent_MTases_sf"/>
</dbReference>
<protein>
    <recommendedName>
        <fullName evidence="1">Methyltransferase FkbM domain-containing protein</fullName>
    </recommendedName>
</protein>
<evidence type="ECO:0000259" key="1">
    <source>
        <dbReference type="Pfam" id="PF05050"/>
    </source>
</evidence>
<feature type="domain" description="Methyltransferase FkbM" evidence="1">
    <location>
        <begin position="50"/>
        <end position="206"/>
    </location>
</feature>
<proteinExistence type="predicted"/>
<dbReference type="SUPFAM" id="SSF53335">
    <property type="entry name" value="S-adenosyl-L-methionine-dependent methyltransferases"/>
    <property type="match status" value="1"/>
</dbReference>